<protein>
    <recommendedName>
        <fullName evidence="3">DUF2071 domain-containing protein</fullName>
    </recommendedName>
</protein>
<proteinExistence type="predicted"/>
<dbReference type="Pfam" id="PF09844">
    <property type="entry name" value="DUF2071"/>
    <property type="match status" value="1"/>
</dbReference>
<gene>
    <name evidence="1" type="ORF">DWB77_00379</name>
</gene>
<dbReference type="AlphaFoldDB" id="A0A387HC21"/>
<sequence>MMQPHLSSTIERRLLVNYRVDPEVVARLLPVRMRPRLIHGHALASICMLRLSKVRPTWAPRGVGLRSENAAHRFAVEWDGPDGVETGVYIPRRDTASRVNAAAGGRLFPGDYRLAEFRVHETPDELHIAFDARDGAAQLEVAVALADELSGSKLFTDLNEASAFFQGEANGFSTTRPGSHLDGMALHADTWRMEACRVRSATSSFFDDPNRFPPGTATLDCALVMRNLSVRWEPLPSMALAAN</sequence>
<evidence type="ECO:0000313" key="2">
    <source>
        <dbReference type="Proteomes" id="UP000271554"/>
    </source>
</evidence>
<dbReference type="EMBL" id="CP032698">
    <property type="protein sequence ID" value="AYG78272.1"/>
    <property type="molecule type" value="Genomic_DNA"/>
</dbReference>
<evidence type="ECO:0008006" key="3">
    <source>
        <dbReference type="Google" id="ProtNLM"/>
    </source>
</evidence>
<name>A0A387HC21_9ACTN</name>
<dbReference type="RefSeq" id="WP_162952342.1">
    <property type="nucleotide sequence ID" value="NZ_CP032698.1"/>
</dbReference>
<keyword evidence="2" id="KW-1185">Reference proteome</keyword>
<evidence type="ECO:0000313" key="1">
    <source>
        <dbReference type="EMBL" id="AYG78272.1"/>
    </source>
</evidence>
<dbReference type="Proteomes" id="UP000271554">
    <property type="component" value="Chromosome"/>
</dbReference>
<dbReference type="KEGG" id="shun:DWB77_00379"/>
<accession>A0A387HC21</accession>
<organism evidence="1 2">
    <name type="scientific">Streptomyces hundungensis</name>
    <dbReference type="NCBI Taxonomy" id="1077946"/>
    <lineage>
        <taxon>Bacteria</taxon>
        <taxon>Bacillati</taxon>
        <taxon>Actinomycetota</taxon>
        <taxon>Actinomycetes</taxon>
        <taxon>Kitasatosporales</taxon>
        <taxon>Streptomycetaceae</taxon>
        <taxon>Streptomyces</taxon>
    </lineage>
</organism>
<reference evidence="1 2" key="1">
    <citation type="submission" date="2018-10" db="EMBL/GenBank/DDBJ databases">
        <title>Relationship between Morphology and Antimicrobial Activity in Streptomyces.</title>
        <authorList>
            <person name="Kang H.J."/>
            <person name="Kim S.B."/>
        </authorList>
    </citation>
    <scope>NUCLEOTIDE SEQUENCE [LARGE SCALE GENOMIC DNA]</scope>
    <source>
        <strain evidence="1 2">BH38</strain>
    </source>
</reference>
<dbReference type="InterPro" id="IPR018644">
    <property type="entry name" value="DUF2071"/>
</dbReference>